<dbReference type="Gene3D" id="1.10.340.70">
    <property type="match status" value="1"/>
</dbReference>
<dbReference type="InterPro" id="IPR012337">
    <property type="entry name" value="RNaseH-like_sf"/>
</dbReference>
<dbReference type="PROSITE" id="PS50994">
    <property type="entry name" value="INTEGRASE"/>
    <property type="match status" value="1"/>
</dbReference>
<evidence type="ECO:0000313" key="3">
    <source>
        <dbReference type="Proteomes" id="UP000187429"/>
    </source>
</evidence>
<protein>
    <submittedName>
        <fullName evidence="2">Pro-Pol polyprotein</fullName>
    </submittedName>
</protein>
<dbReference type="Pfam" id="PF00665">
    <property type="entry name" value="rve"/>
    <property type="match status" value="1"/>
</dbReference>
<dbReference type="InterPro" id="IPR036397">
    <property type="entry name" value="RNaseH_sf"/>
</dbReference>
<keyword evidence="3" id="KW-1185">Reference proteome</keyword>
<dbReference type="OrthoDB" id="2202254at2759"/>
<dbReference type="InterPro" id="IPR050951">
    <property type="entry name" value="Retrovirus_Pol_polyprotein"/>
</dbReference>
<dbReference type="InterPro" id="IPR041588">
    <property type="entry name" value="Integrase_H2C2"/>
</dbReference>
<proteinExistence type="predicted"/>
<dbReference type="EMBL" id="LSSM01004807">
    <property type="protein sequence ID" value="OMJ14069.1"/>
    <property type="molecule type" value="Genomic_DNA"/>
</dbReference>
<dbReference type="Gene3D" id="3.30.420.10">
    <property type="entry name" value="Ribonuclease H-like superfamily/Ribonuclease H"/>
    <property type="match status" value="1"/>
</dbReference>
<organism evidence="2 3">
    <name type="scientific">Smittium culicis</name>
    <dbReference type="NCBI Taxonomy" id="133412"/>
    <lineage>
        <taxon>Eukaryota</taxon>
        <taxon>Fungi</taxon>
        <taxon>Fungi incertae sedis</taxon>
        <taxon>Zoopagomycota</taxon>
        <taxon>Kickxellomycotina</taxon>
        <taxon>Harpellomycetes</taxon>
        <taxon>Harpellales</taxon>
        <taxon>Legeriomycetaceae</taxon>
        <taxon>Smittium</taxon>
    </lineage>
</organism>
<accession>A0A1R1XHF5</accession>
<dbReference type="PANTHER" id="PTHR37984:SF5">
    <property type="entry name" value="PROTEIN NYNRIN-LIKE"/>
    <property type="match status" value="1"/>
</dbReference>
<dbReference type="SUPFAM" id="SSF53098">
    <property type="entry name" value="Ribonuclease H-like"/>
    <property type="match status" value="1"/>
</dbReference>
<feature type="domain" description="Integrase catalytic" evidence="1">
    <location>
        <begin position="106"/>
        <end position="217"/>
    </location>
</feature>
<reference evidence="3" key="1">
    <citation type="submission" date="2017-01" db="EMBL/GenBank/DDBJ databases">
        <authorList>
            <person name="Wang Y."/>
            <person name="White M."/>
            <person name="Kvist S."/>
            <person name="Moncalvo J.-M."/>
        </authorList>
    </citation>
    <scope>NUCLEOTIDE SEQUENCE [LARGE SCALE GENOMIC DNA]</scope>
    <source>
        <strain evidence="3">ID-206-W2</strain>
    </source>
</reference>
<dbReference type="PANTHER" id="PTHR37984">
    <property type="entry name" value="PROTEIN CBG26694"/>
    <property type="match status" value="1"/>
</dbReference>
<dbReference type="GO" id="GO:0005634">
    <property type="term" value="C:nucleus"/>
    <property type="evidence" value="ECO:0007669"/>
    <property type="project" value="UniProtKB-ARBA"/>
</dbReference>
<evidence type="ECO:0000259" key="1">
    <source>
        <dbReference type="PROSITE" id="PS50994"/>
    </source>
</evidence>
<dbReference type="GO" id="GO:0003676">
    <property type="term" value="F:nucleic acid binding"/>
    <property type="evidence" value="ECO:0007669"/>
    <property type="project" value="InterPro"/>
</dbReference>
<dbReference type="InterPro" id="IPR001584">
    <property type="entry name" value="Integrase_cat-core"/>
</dbReference>
<evidence type="ECO:0000313" key="2">
    <source>
        <dbReference type="EMBL" id="OMJ14069.1"/>
    </source>
</evidence>
<dbReference type="GO" id="GO:0015074">
    <property type="term" value="P:DNA integration"/>
    <property type="evidence" value="ECO:0007669"/>
    <property type="project" value="InterPro"/>
</dbReference>
<gene>
    <name evidence="2" type="ORF">AYI69_g8740</name>
</gene>
<name>A0A1R1XHF5_9FUNG</name>
<dbReference type="AlphaFoldDB" id="A0A1R1XHF5"/>
<dbReference type="Pfam" id="PF17921">
    <property type="entry name" value="Integrase_H2C2"/>
    <property type="match status" value="1"/>
</dbReference>
<sequence length="311" mass="35714">MESNETLRAGNEVSWDQIIRLLSDEDTTVNPKVRQQARDIVMVEGDLFRKSKVGLRKVIKKIDELHDILGTLHDARGHFGFESMYGYLKGRYWRPRLLLEVKHYTQSCVPCQKYTLRRPRDLFDGTLPESRSGKTSILVCVERLTGYPWAWAVKEQTASTTINFLQELVSTIGQPGEISCDNGGGFQSKLVKQFCKKMKISISYNVPYQPEWMGTVDLLGGIRMRVSSRTGYSPFYLMYGVESRLPIEWELNPKQNLKVRKIELETIRGFRADSNRESKSASIQPRFETGTMVMVLNGRIWKRSTFAKTAP</sequence>
<dbReference type="Proteomes" id="UP000187429">
    <property type="component" value="Unassembled WGS sequence"/>
</dbReference>
<comment type="caution">
    <text evidence="2">The sequence shown here is derived from an EMBL/GenBank/DDBJ whole genome shotgun (WGS) entry which is preliminary data.</text>
</comment>